<evidence type="ECO:0000256" key="6">
    <source>
        <dbReference type="SAM" id="SignalP"/>
    </source>
</evidence>
<protein>
    <recommendedName>
        <fullName evidence="9">Extracelular serine carboxypeptidase</fullName>
    </recommendedName>
</protein>
<dbReference type="InterPro" id="IPR029058">
    <property type="entry name" value="AB_hydrolase_fold"/>
</dbReference>
<comment type="caution">
    <text evidence="7">The sequence shown here is derived from an EMBL/GenBank/DDBJ whole genome shotgun (WGS) entry which is preliminary data.</text>
</comment>
<reference evidence="7 8" key="1">
    <citation type="journal article" date="2020" name="bioRxiv">
        <title>Whole genome comparisons of ergot fungi reveals the divergence and evolution of species within the genus Claviceps are the result of varying mechanisms driving genome evolution and host range expansion.</title>
        <authorList>
            <person name="Wyka S.A."/>
            <person name="Mondo S.J."/>
            <person name="Liu M."/>
            <person name="Dettman J."/>
            <person name="Nalam V."/>
            <person name="Broders K.D."/>
        </authorList>
    </citation>
    <scope>NUCLEOTIDE SEQUENCE [LARGE SCALE GENOMIC DNA]</scope>
    <source>
        <strain evidence="7 8">LM576</strain>
    </source>
</reference>
<comment type="similarity">
    <text evidence="1">Belongs to the peptidase S28 family.</text>
</comment>
<feature type="signal peptide" evidence="6">
    <location>
        <begin position="1"/>
        <end position="20"/>
    </location>
</feature>
<dbReference type="AlphaFoldDB" id="A0A9P7Q4P8"/>
<dbReference type="SUPFAM" id="SSF53474">
    <property type="entry name" value="alpha/beta-Hydrolases"/>
    <property type="match status" value="1"/>
</dbReference>
<evidence type="ECO:0000256" key="5">
    <source>
        <dbReference type="ARBA" id="ARBA00023180"/>
    </source>
</evidence>
<dbReference type="InterPro" id="IPR008758">
    <property type="entry name" value="Peptidase_S28"/>
</dbReference>
<dbReference type="Pfam" id="PF05577">
    <property type="entry name" value="Peptidase_S28"/>
    <property type="match status" value="1"/>
</dbReference>
<dbReference type="PANTHER" id="PTHR11010">
    <property type="entry name" value="PROTEASE S28 PRO-X CARBOXYPEPTIDASE-RELATED"/>
    <property type="match status" value="1"/>
</dbReference>
<keyword evidence="8" id="KW-1185">Reference proteome</keyword>
<sequence>MMAVRNAIAIVALAATQVAALTPAGPWLAASNPRPGTAPGPEISANTTIKTYNMSVPIDHFHNETKYEPHSDGYFNLRYMVDTSHYQEGGPVIILHSGESELEGRLSYLEHGIANILAKATGGVGIVLEHRYYGQSWPTNETDKESYRFLTTDQALADTAYFSKNLKIPGLEQHNLTAPGTPHILYGGSYAGGFVAIARKLYPEVFWGAISSSGVTAVIDDFWQYTEAARHFSPGDCSPTIQKLTDVIDKQLLSGDKKREDEIKSLFGLRDLWNDEFASLLMQAQGSLQDTNWIPAKDDTGFGTFCAVVSSDAAVFASTAHLRQRVRTAVQDAGYAAEPLTSRMLNLIGFVRNMVKKQLRESGCKKASRECLSARLATDDPRHDWSRSWLYQTCTEWGYFVNGASTPKDRLSMISRALGLEYSSYGCKLSFNITTRPDVNIINKHGGFNFSYPRVALIDGKQDPWRAGGSHAMGLPGRESTVSEPFELIDWGVHHWDEFGLSEDDEEPGLPPQQIVDIQRKEVEIVKHWLKEFKALHARSGGDVEL</sequence>
<evidence type="ECO:0000256" key="4">
    <source>
        <dbReference type="ARBA" id="ARBA00022801"/>
    </source>
</evidence>
<evidence type="ECO:0008006" key="9">
    <source>
        <dbReference type="Google" id="ProtNLM"/>
    </source>
</evidence>
<evidence type="ECO:0000256" key="2">
    <source>
        <dbReference type="ARBA" id="ARBA00022670"/>
    </source>
</evidence>
<dbReference type="Gene3D" id="3.40.50.1820">
    <property type="entry name" value="alpha/beta hydrolase"/>
    <property type="match status" value="2"/>
</dbReference>
<gene>
    <name evidence="7" type="ORF">E4U13_007137</name>
</gene>
<keyword evidence="4" id="KW-0378">Hydrolase</keyword>
<evidence type="ECO:0000256" key="1">
    <source>
        <dbReference type="ARBA" id="ARBA00011079"/>
    </source>
</evidence>
<dbReference type="EMBL" id="SRQM01000068">
    <property type="protein sequence ID" value="KAG6119864.1"/>
    <property type="molecule type" value="Genomic_DNA"/>
</dbReference>
<keyword evidence="2" id="KW-0645">Protease</keyword>
<organism evidence="7 8">
    <name type="scientific">Claviceps humidiphila</name>
    <dbReference type="NCBI Taxonomy" id="1294629"/>
    <lineage>
        <taxon>Eukaryota</taxon>
        <taxon>Fungi</taxon>
        <taxon>Dikarya</taxon>
        <taxon>Ascomycota</taxon>
        <taxon>Pezizomycotina</taxon>
        <taxon>Sordariomycetes</taxon>
        <taxon>Hypocreomycetidae</taxon>
        <taxon>Hypocreales</taxon>
        <taxon>Clavicipitaceae</taxon>
        <taxon>Claviceps</taxon>
    </lineage>
</organism>
<keyword evidence="3 6" id="KW-0732">Signal</keyword>
<name>A0A9P7Q4P8_9HYPO</name>
<dbReference type="GO" id="GO:0070008">
    <property type="term" value="F:serine-type exopeptidase activity"/>
    <property type="evidence" value="ECO:0007669"/>
    <property type="project" value="InterPro"/>
</dbReference>
<dbReference type="Proteomes" id="UP000732380">
    <property type="component" value="Unassembled WGS sequence"/>
</dbReference>
<feature type="chain" id="PRO_5040168698" description="Extracelular serine carboxypeptidase" evidence="6">
    <location>
        <begin position="21"/>
        <end position="546"/>
    </location>
</feature>
<evidence type="ECO:0000313" key="7">
    <source>
        <dbReference type="EMBL" id="KAG6119864.1"/>
    </source>
</evidence>
<proteinExistence type="inferred from homology"/>
<evidence type="ECO:0000256" key="3">
    <source>
        <dbReference type="ARBA" id="ARBA00022729"/>
    </source>
</evidence>
<dbReference type="GO" id="GO:0008239">
    <property type="term" value="F:dipeptidyl-peptidase activity"/>
    <property type="evidence" value="ECO:0007669"/>
    <property type="project" value="TreeGrafter"/>
</dbReference>
<evidence type="ECO:0000313" key="8">
    <source>
        <dbReference type="Proteomes" id="UP000732380"/>
    </source>
</evidence>
<keyword evidence="5" id="KW-0325">Glycoprotein</keyword>
<accession>A0A9P7Q4P8</accession>
<dbReference type="PANTHER" id="PTHR11010:SF117">
    <property type="entry name" value="SERINE PROTEASE 16"/>
    <property type="match status" value="1"/>
</dbReference>
<dbReference type="GO" id="GO:0006508">
    <property type="term" value="P:proteolysis"/>
    <property type="evidence" value="ECO:0007669"/>
    <property type="project" value="UniProtKB-KW"/>
</dbReference>